<proteinExistence type="predicted"/>
<sequence>MTVELITGYAGTPHISSDEVGAYNAGLVGPGDYALATGDQLAGSMTSSTVFSLKSGDAVLNGRHVHLAGTSTVEITAGTAGQKRNDLVVLRYTRDTATNIEGCRLVVIKGTSTTGTAADPAHNTDSILNGVATHDMPLYRIPLDGIIVGTLVPLFNVLKPMADVWDSLSQPLFQTGTVNLVKGGVGGGKTWWTNITFPKPYKMAPMVWTNSTDVALLSEAQDITAIGFRFGVRNVDSNATQKDMFPRWFAYGELV</sequence>
<dbReference type="EMBL" id="CP071732">
    <property type="protein sequence ID" value="QTB90899.1"/>
    <property type="molecule type" value="Genomic_DNA"/>
</dbReference>
<evidence type="ECO:0000313" key="1">
    <source>
        <dbReference type="EMBL" id="QTB90850.1"/>
    </source>
</evidence>
<dbReference type="RefSeq" id="WP_207850583.1">
    <property type="nucleotide sequence ID" value="NZ_CP071732.1"/>
</dbReference>
<dbReference type="EMBL" id="CP071732">
    <property type="protein sequence ID" value="QTB90850.1"/>
    <property type="molecule type" value="Genomic_DNA"/>
</dbReference>
<protein>
    <submittedName>
        <fullName evidence="1">Uncharacterized protein</fullName>
    </submittedName>
</protein>
<evidence type="ECO:0000313" key="3">
    <source>
        <dbReference type="Proteomes" id="UP000663729"/>
    </source>
</evidence>
<gene>
    <name evidence="2" type="ORF">BSD967_00075</name>
    <name evidence="1" type="ORF">BSD967_11305</name>
</gene>
<reference evidence="1 3" key="1">
    <citation type="submission" date="2021-03" db="EMBL/GenBank/DDBJ databases">
        <title>Genome sequencing of Bifidobacterium saguini DSMZ 23967.</title>
        <authorList>
            <person name="Kim J."/>
        </authorList>
    </citation>
    <scope>NUCLEOTIDE SEQUENCE [LARGE SCALE GENOMIC DNA]</scope>
    <source>
        <strain evidence="1 3">DSMZ 23967</strain>
    </source>
</reference>
<keyword evidence="3" id="KW-1185">Reference proteome</keyword>
<dbReference type="Proteomes" id="UP000663729">
    <property type="component" value="Chromosome"/>
</dbReference>
<accession>A0ABX7SEL0</accession>
<name>A0ABX7SEL0_9BIFI</name>
<organism evidence="1 3">
    <name type="scientific">Bifidobacterium saguini</name>
    <dbReference type="NCBI Taxonomy" id="762210"/>
    <lineage>
        <taxon>Bacteria</taxon>
        <taxon>Bacillati</taxon>
        <taxon>Actinomycetota</taxon>
        <taxon>Actinomycetes</taxon>
        <taxon>Bifidobacteriales</taxon>
        <taxon>Bifidobacteriaceae</taxon>
        <taxon>Bifidobacterium</taxon>
    </lineage>
</organism>
<evidence type="ECO:0000313" key="2">
    <source>
        <dbReference type="EMBL" id="QTB90899.1"/>
    </source>
</evidence>